<dbReference type="Pfam" id="PF13229">
    <property type="entry name" value="Beta_helix"/>
    <property type="match status" value="1"/>
</dbReference>
<dbReference type="STRING" id="1333998.M2A_0058"/>
<evidence type="ECO:0000259" key="3">
    <source>
        <dbReference type="Pfam" id="PF13229"/>
    </source>
</evidence>
<sequence length="430" mass="45631">MMPRLKMKLFAGLAALSLTLAAFSAGAEAATHALDLSGTEMSAQESLQTALILAEPGDTLLLPEGTFALTDGLSLDIDNVTLKGAGPEKTILSFKNQEAGSEGLMVTSSGVTLEDFAIEDAKGDAIKVMGADGITMRRLRTEWTDGPKETNGAYGLYPVSSKNVLIDNCTAIGASDAGIYVGQSQHIIVKNSRAAFNVAGIEIENSYYADVFGNTAEHNTGGILIFDLPGLPQQGGHSIRVFDNRVVNNDTGNFAPEGNIVGEVPTGTGIMVMANRNVEVFGNEIADNGTTNVLIVAYPNDYEDENYFPFPQGIHVHGNRIGEGGTTPDNEIGELIAQITGTPIPDIIWDGRMPWGDYFFGPEAGNGIYIGENTATDEGGQVDFANVDATMWYAANWFHSTKRELPDHAGGPATLTPVTLAPVTQPQETQ</sequence>
<evidence type="ECO:0000313" key="4">
    <source>
        <dbReference type="EMBL" id="GAK43559.1"/>
    </source>
</evidence>
<gene>
    <name evidence="4" type="ORF">M2A_0058</name>
</gene>
<feature type="signal peptide" evidence="2">
    <location>
        <begin position="1"/>
        <end position="29"/>
    </location>
</feature>
<dbReference type="Gene3D" id="2.160.20.10">
    <property type="entry name" value="Single-stranded right-handed beta-helix, Pectin lyase-like"/>
    <property type="match status" value="1"/>
</dbReference>
<keyword evidence="5" id="KW-1185">Reference proteome</keyword>
<dbReference type="InterPro" id="IPR012334">
    <property type="entry name" value="Pectin_lyas_fold"/>
</dbReference>
<accession>A0A081B691</accession>
<comment type="caution">
    <text evidence="4">The sequence shown here is derived from an EMBL/GenBank/DDBJ whole genome shotgun (WGS) entry which is preliminary data.</text>
</comment>
<feature type="domain" description="Right handed beta helix" evidence="3">
    <location>
        <begin position="97"/>
        <end position="226"/>
    </location>
</feature>
<dbReference type="RefSeq" id="WP_052379071.1">
    <property type="nucleotide sequence ID" value="NZ_BBIO01000001.1"/>
</dbReference>
<feature type="region of interest" description="Disordered" evidence="1">
    <location>
        <begin position="408"/>
        <end position="430"/>
    </location>
</feature>
<reference evidence="4 5" key="1">
    <citation type="submission" date="2014-07" db="EMBL/GenBank/DDBJ databases">
        <title>Tepidicaulis marinum gen. nov., sp. nov., a novel marine bacterium denitrifying nitrate to nitrous oxide strictly under microaerobic conditions.</title>
        <authorList>
            <person name="Takeuchi M."/>
            <person name="Yamagishi T."/>
            <person name="Kamagata Y."/>
            <person name="Oshima K."/>
            <person name="Hattori M."/>
            <person name="Katayama T."/>
            <person name="Hanada S."/>
            <person name="Tamaki H."/>
            <person name="Marumo K."/>
            <person name="Maeda H."/>
            <person name="Nedachi M."/>
            <person name="Iwasaki W."/>
            <person name="Suwa Y."/>
            <person name="Sakata S."/>
        </authorList>
    </citation>
    <scope>NUCLEOTIDE SEQUENCE [LARGE SCALE GENOMIC DNA]</scope>
    <source>
        <strain evidence="4 5">MA2</strain>
    </source>
</reference>
<dbReference type="InterPro" id="IPR022442">
    <property type="entry name" value="SO_2930-like_dom"/>
</dbReference>
<proteinExistence type="predicted"/>
<dbReference type="AlphaFoldDB" id="A0A081B691"/>
<organism evidence="4 5">
    <name type="scientific">Tepidicaulis marinus</name>
    <dbReference type="NCBI Taxonomy" id="1333998"/>
    <lineage>
        <taxon>Bacteria</taxon>
        <taxon>Pseudomonadati</taxon>
        <taxon>Pseudomonadota</taxon>
        <taxon>Alphaproteobacteria</taxon>
        <taxon>Hyphomicrobiales</taxon>
        <taxon>Parvibaculaceae</taxon>
        <taxon>Tepidicaulis</taxon>
    </lineage>
</organism>
<feature type="chain" id="PRO_5001754819" evidence="2">
    <location>
        <begin position="30"/>
        <end position="430"/>
    </location>
</feature>
<evidence type="ECO:0000313" key="5">
    <source>
        <dbReference type="Proteomes" id="UP000028702"/>
    </source>
</evidence>
<dbReference type="eggNOG" id="COG3420">
    <property type="taxonomic scope" value="Bacteria"/>
</dbReference>
<dbReference type="SUPFAM" id="SSF51126">
    <property type="entry name" value="Pectin lyase-like"/>
    <property type="match status" value="1"/>
</dbReference>
<name>A0A081B691_9HYPH</name>
<keyword evidence="2" id="KW-0732">Signal</keyword>
<dbReference type="InterPro" id="IPR011050">
    <property type="entry name" value="Pectin_lyase_fold/virulence"/>
</dbReference>
<dbReference type="SMART" id="SM00710">
    <property type="entry name" value="PbH1"/>
    <property type="match status" value="6"/>
</dbReference>
<evidence type="ECO:0000256" key="1">
    <source>
        <dbReference type="SAM" id="MobiDB-lite"/>
    </source>
</evidence>
<dbReference type="EMBL" id="BBIO01000001">
    <property type="protein sequence ID" value="GAK43559.1"/>
    <property type="molecule type" value="Genomic_DNA"/>
</dbReference>
<evidence type="ECO:0000256" key="2">
    <source>
        <dbReference type="SAM" id="SignalP"/>
    </source>
</evidence>
<dbReference type="InterPro" id="IPR006626">
    <property type="entry name" value="PbH1"/>
</dbReference>
<protein>
    <submittedName>
        <fullName evidence="4">Conserved protein</fullName>
    </submittedName>
</protein>
<dbReference type="InterPro" id="IPR039448">
    <property type="entry name" value="Beta_helix"/>
</dbReference>
<dbReference type="NCBIfam" id="TIGR03805">
    <property type="entry name" value="beta_helix_1"/>
    <property type="match status" value="1"/>
</dbReference>
<dbReference type="Proteomes" id="UP000028702">
    <property type="component" value="Unassembled WGS sequence"/>
</dbReference>